<comment type="function">
    <text evidence="6">Involved in nucleotide metabolism via production of dUMP, the immediate precursor of thymidine nucleotides, and decreases the intracellular concentration of dUTP so that uracil cannot be incorporated into DNA.</text>
</comment>
<dbReference type="GO" id="GO:0000287">
    <property type="term" value="F:magnesium ion binding"/>
    <property type="evidence" value="ECO:0007669"/>
    <property type="project" value="UniProtKB-UniRule"/>
</dbReference>
<evidence type="ECO:0000256" key="1">
    <source>
        <dbReference type="ARBA" id="ARBA00005142"/>
    </source>
</evidence>
<dbReference type="InterPro" id="IPR029054">
    <property type="entry name" value="dUTPase-like"/>
</dbReference>
<dbReference type="PANTHER" id="PTHR11241">
    <property type="entry name" value="DEOXYURIDINE 5'-TRIPHOSPHATE NUCLEOTIDOHYDROLASE"/>
    <property type="match status" value="1"/>
</dbReference>
<evidence type="ECO:0000256" key="6">
    <source>
        <dbReference type="RuleBase" id="RU367024"/>
    </source>
</evidence>
<dbReference type="PANTHER" id="PTHR11241:SF0">
    <property type="entry name" value="DEOXYURIDINE 5'-TRIPHOSPHATE NUCLEOTIDOHYDROLASE"/>
    <property type="match status" value="1"/>
</dbReference>
<dbReference type="GeneID" id="37014964"/>
<dbReference type="SUPFAM" id="SSF51283">
    <property type="entry name" value="dUTPase-like"/>
    <property type="match status" value="1"/>
</dbReference>
<dbReference type="InterPro" id="IPR008181">
    <property type="entry name" value="dUTPase"/>
</dbReference>
<keyword evidence="5 6" id="KW-0546">Nucleotide metabolism</keyword>
<comment type="similarity">
    <text evidence="2 6">Belongs to the dUTPase family.</text>
</comment>
<organism evidence="9 10">
    <name type="scientific">Pseudomicrostroma glucosiphilum</name>
    <dbReference type="NCBI Taxonomy" id="1684307"/>
    <lineage>
        <taxon>Eukaryota</taxon>
        <taxon>Fungi</taxon>
        <taxon>Dikarya</taxon>
        <taxon>Basidiomycota</taxon>
        <taxon>Ustilaginomycotina</taxon>
        <taxon>Exobasidiomycetes</taxon>
        <taxon>Microstromatales</taxon>
        <taxon>Microstromatales incertae sedis</taxon>
        <taxon>Pseudomicrostroma</taxon>
    </lineage>
</organism>
<evidence type="ECO:0000256" key="3">
    <source>
        <dbReference type="ARBA" id="ARBA00011233"/>
    </source>
</evidence>
<comment type="cofactor">
    <cofactor evidence="6">
        <name>Mg(2+)</name>
        <dbReference type="ChEBI" id="CHEBI:18420"/>
    </cofactor>
</comment>
<dbReference type="Pfam" id="PF00692">
    <property type="entry name" value="dUTPase"/>
    <property type="match status" value="1"/>
</dbReference>
<keyword evidence="6" id="KW-0460">Magnesium</keyword>
<dbReference type="CDD" id="cd07557">
    <property type="entry name" value="trimeric_dUTPase"/>
    <property type="match status" value="1"/>
</dbReference>
<reference evidence="9 10" key="1">
    <citation type="journal article" date="2018" name="Mol. Biol. Evol.">
        <title>Broad Genomic Sampling Reveals a Smut Pathogenic Ancestry of the Fungal Clade Ustilaginomycotina.</title>
        <authorList>
            <person name="Kijpornyongpan T."/>
            <person name="Mondo S.J."/>
            <person name="Barry K."/>
            <person name="Sandor L."/>
            <person name="Lee J."/>
            <person name="Lipzen A."/>
            <person name="Pangilinan J."/>
            <person name="LaButti K."/>
            <person name="Hainaut M."/>
            <person name="Henrissat B."/>
            <person name="Grigoriev I.V."/>
            <person name="Spatafora J.W."/>
            <person name="Aime M.C."/>
        </authorList>
    </citation>
    <scope>NUCLEOTIDE SEQUENCE [LARGE SCALE GENOMIC DNA]</scope>
    <source>
        <strain evidence="9 10">MCA 4718</strain>
    </source>
</reference>
<dbReference type="RefSeq" id="XP_025345814.1">
    <property type="nucleotide sequence ID" value="XM_025493230.1"/>
</dbReference>
<evidence type="ECO:0000259" key="8">
    <source>
        <dbReference type="Pfam" id="PF00692"/>
    </source>
</evidence>
<gene>
    <name evidence="9" type="ORF">BCV69DRAFT_284955</name>
</gene>
<dbReference type="EMBL" id="KZ819335">
    <property type="protein sequence ID" value="PWN18654.1"/>
    <property type="molecule type" value="Genomic_DNA"/>
</dbReference>
<dbReference type="InterPro" id="IPR036157">
    <property type="entry name" value="dUTPase-like_sf"/>
</dbReference>
<accession>A0A316U1C2</accession>
<dbReference type="AlphaFoldDB" id="A0A316U1C2"/>
<dbReference type="OrthoDB" id="419889at2759"/>
<evidence type="ECO:0000313" key="9">
    <source>
        <dbReference type="EMBL" id="PWN18654.1"/>
    </source>
</evidence>
<keyword evidence="10" id="KW-1185">Reference proteome</keyword>
<feature type="domain" description="dUTPase-like" evidence="8">
    <location>
        <begin position="57"/>
        <end position="183"/>
    </location>
</feature>
<dbReference type="GO" id="GO:0046081">
    <property type="term" value="P:dUTP catabolic process"/>
    <property type="evidence" value="ECO:0007669"/>
    <property type="project" value="UniProtKB-UniRule"/>
</dbReference>
<evidence type="ECO:0000256" key="2">
    <source>
        <dbReference type="ARBA" id="ARBA00006581"/>
    </source>
</evidence>
<feature type="compositionally biased region" description="Low complexity" evidence="7">
    <location>
        <begin position="17"/>
        <end position="36"/>
    </location>
</feature>
<evidence type="ECO:0000256" key="7">
    <source>
        <dbReference type="SAM" id="MobiDB-lite"/>
    </source>
</evidence>
<evidence type="ECO:0000256" key="4">
    <source>
        <dbReference type="ARBA" id="ARBA00022801"/>
    </source>
</evidence>
<keyword evidence="6" id="KW-0479">Metal-binding</keyword>
<dbReference type="GO" id="GO:0006226">
    <property type="term" value="P:dUMP biosynthetic process"/>
    <property type="evidence" value="ECO:0007669"/>
    <property type="project" value="UniProtKB-UniRule"/>
</dbReference>
<dbReference type="STRING" id="1684307.A0A316U1C2"/>
<feature type="region of interest" description="Disordered" evidence="7">
    <location>
        <begin position="1"/>
        <end position="36"/>
    </location>
</feature>
<evidence type="ECO:0000313" key="10">
    <source>
        <dbReference type="Proteomes" id="UP000245942"/>
    </source>
</evidence>
<dbReference type="Gene3D" id="2.70.40.10">
    <property type="match status" value="1"/>
</dbReference>
<name>A0A316U1C2_9BASI</name>
<dbReference type="Proteomes" id="UP000245942">
    <property type="component" value="Unassembled WGS sequence"/>
</dbReference>
<comment type="catalytic activity">
    <reaction evidence="6">
        <text>dUTP + H2O = dUMP + diphosphate + H(+)</text>
        <dbReference type="Rhea" id="RHEA:10248"/>
        <dbReference type="ChEBI" id="CHEBI:15377"/>
        <dbReference type="ChEBI" id="CHEBI:15378"/>
        <dbReference type="ChEBI" id="CHEBI:33019"/>
        <dbReference type="ChEBI" id="CHEBI:61555"/>
        <dbReference type="ChEBI" id="CHEBI:246422"/>
        <dbReference type="EC" id="3.6.1.23"/>
    </reaction>
</comment>
<keyword evidence="4 6" id="KW-0378">Hydrolase</keyword>
<comment type="pathway">
    <text evidence="1 6">Pyrimidine metabolism; dUMP biosynthesis; dUMP from dCTP (dUTP route): step 2/2.</text>
</comment>
<dbReference type="NCBIfam" id="TIGR00576">
    <property type="entry name" value="dut"/>
    <property type="match status" value="1"/>
</dbReference>
<proteinExistence type="inferred from homology"/>
<evidence type="ECO:0000256" key="5">
    <source>
        <dbReference type="ARBA" id="ARBA00023080"/>
    </source>
</evidence>
<dbReference type="GO" id="GO:0004170">
    <property type="term" value="F:dUTP diphosphatase activity"/>
    <property type="evidence" value="ECO:0007669"/>
    <property type="project" value="UniProtKB-UniRule"/>
</dbReference>
<dbReference type="InterPro" id="IPR033704">
    <property type="entry name" value="dUTPase_trimeric"/>
</dbReference>
<dbReference type="UniPathway" id="UPA00610">
    <property type="reaction ID" value="UER00666"/>
</dbReference>
<protein>
    <recommendedName>
        <fullName evidence="6">Deoxyuridine 5'-triphosphate nucleotidohydrolase</fullName>
        <shortName evidence="6">dUTPase</shortName>
        <ecNumber evidence="6">3.6.1.23</ecNumber>
    </recommendedName>
    <alternativeName>
        <fullName evidence="6">dUTP pyrophosphatase</fullName>
    </alternativeName>
</protein>
<comment type="subunit">
    <text evidence="3 6">Homotrimer.</text>
</comment>
<sequence>MTLSPPLRPAKQPRLNSPGSTSTTTSTASVSMSAPTPTSSSSSFLVQLDAAHPGACLPTRGSALAAGYDLYSSETLTLPARGGRKVVQTGIRIKVPQGTYGRVAPRSGLAVKHGIDVGAGVVDEDYRGLLGVLLFNFGEEDFTINQGDRIAQLVLEKIATPAVVQVESLEATERGEGGFGHTGGFGAKVVQVQEPKEASSK</sequence>
<dbReference type="NCBIfam" id="NF001862">
    <property type="entry name" value="PRK00601.1"/>
    <property type="match status" value="1"/>
</dbReference>
<dbReference type="EC" id="3.6.1.23" evidence="6"/>